<evidence type="ECO:0000313" key="1">
    <source>
        <dbReference type="Proteomes" id="UP000790787"/>
    </source>
</evidence>
<dbReference type="RefSeq" id="XP_075077095.1">
    <property type="nucleotide sequence ID" value="XM_075220994.1"/>
</dbReference>
<protein>
    <submittedName>
        <fullName evidence="2">Uncharacterized protein LOC142163849</fullName>
    </submittedName>
</protein>
<proteinExistence type="predicted"/>
<sequence length="232" mass="26888">MRQKYYNPQIKTFMPMEKHASKVLMPFAFKLLQDEMILSIEYVLFPHSDGSYLVRHYIKIDGGRFVYWNSIEEVVQCSFQDFEFSGILCRHSIRSLHATFRDLTLESIKTKGRLEYAKKELQRVLQIVQCFPENDHTGEVHEHVSFSRSIESNSLDEDYHIENPQQSQTKGRKKGKRLVGGIEVAKKLRYCKVPNCGGIGHNSRNCPVKRKITEIPATQSPNKILKGLTKKL</sequence>
<reference evidence="2" key="2">
    <citation type="submission" date="2025-08" db="UniProtKB">
        <authorList>
            <consortium name="RefSeq"/>
        </authorList>
    </citation>
    <scope>IDENTIFICATION</scope>
    <source>
        <tissue evidence="2">Leaf</tissue>
    </source>
</reference>
<reference evidence="1" key="1">
    <citation type="journal article" date="2014" name="Nat. Commun.">
        <title>The tobacco genome sequence and its comparison with those of tomato and potato.</title>
        <authorList>
            <person name="Sierro N."/>
            <person name="Battey J.N."/>
            <person name="Ouadi S."/>
            <person name="Bakaher N."/>
            <person name="Bovet L."/>
            <person name="Willig A."/>
            <person name="Goepfert S."/>
            <person name="Peitsch M.C."/>
            <person name="Ivanov N.V."/>
        </authorList>
    </citation>
    <scope>NUCLEOTIDE SEQUENCE [LARGE SCALE GENOMIC DNA]</scope>
</reference>
<gene>
    <name evidence="2" type="primary">LOC142163849</name>
</gene>
<accession>A0AC58RWP1</accession>
<keyword evidence="1" id="KW-1185">Reference proteome</keyword>
<dbReference type="Proteomes" id="UP000790787">
    <property type="component" value="Chromosome 1"/>
</dbReference>
<name>A0AC58RWP1_TOBAC</name>
<organism evidence="1 2">
    <name type="scientific">Nicotiana tabacum</name>
    <name type="common">Common tobacco</name>
    <dbReference type="NCBI Taxonomy" id="4097"/>
    <lineage>
        <taxon>Eukaryota</taxon>
        <taxon>Viridiplantae</taxon>
        <taxon>Streptophyta</taxon>
        <taxon>Embryophyta</taxon>
        <taxon>Tracheophyta</taxon>
        <taxon>Spermatophyta</taxon>
        <taxon>Magnoliopsida</taxon>
        <taxon>eudicotyledons</taxon>
        <taxon>Gunneridae</taxon>
        <taxon>Pentapetalae</taxon>
        <taxon>asterids</taxon>
        <taxon>lamiids</taxon>
        <taxon>Solanales</taxon>
        <taxon>Solanaceae</taxon>
        <taxon>Nicotianoideae</taxon>
        <taxon>Nicotianeae</taxon>
        <taxon>Nicotiana</taxon>
    </lineage>
</organism>
<evidence type="ECO:0000313" key="2">
    <source>
        <dbReference type="RefSeq" id="XP_075077095.1"/>
    </source>
</evidence>